<feature type="domain" description="Inner membrane protein YgaP-like transmembrane" evidence="2">
    <location>
        <begin position="1"/>
        <end position="67"/>
    </location>
</feature>
<organism evidence="3 4">
    <name type="scientific">Panacibacter microcysteis</name>
    <dbReference type="NCBI Taxonomy" id="2793269"/>
    <lineage>
        <taxon>Bacteria</taxon>
        <taxon>Pseudomonadati</taxon>
        <taxon>Bacteroidota</taxon>
        <taxon>Chitinophagia</taxon>
        <taxon>Chitinophagales</taxon>
        <taxon>Chitinophagaceae</taxon>
        <taxon>Panacibacter</taxon>
    </lineage>
</organism>
<gene>
    <name evidence="3" type="ORF">I5907_06100</name>
</gene>
<dbReference type="Proteomes" id="UP000628448">
    <property type="component" value="Unassembled WGS sequence"/>
</dbReference>
<feature type="transmembrane region" description="Helical" evidence="1">
    <location>
        <begin position="12"/>
        <end position="29"/>
    </location>
</feature>
<feature type="transmembrane region" description="Helical" evidence="1">
    <location>
        <begin position="35"/>
        <end position="59"/>
    </location>
</feature>
<dbReference type="EMBL" id="JADWYR010000001">
    <property type="protein sequence ID" value="MBG9375798.1"/>
    <property type="molecule type" value="Genomic_DNA"/>
</dbReference>
<keyword evidence="1" id="KW-0812">Transmembrane</keyword>
<dbReference type="RefSeq" id="WP_196989828.1">
    <property type="nucleotide sequence ID" value="NZ_JADWYR010000001.1"/>
</dbReference>
<reference evidence="3" key="1">
    <citation type="submission" date="2020-11" db="EMBL/GenBank/DDBJ databases">
        <title>Bacterial whole genome sequence for Panacibacter sp. DH6.</title>
        <authorList>
            <person name="Le V."/>
            <person name="Ko S."/>
            <person name="Ahn C.-Y."/>
            <person name="Oh H.-M."/>
        </authorList>
    </citation>
    <scope>NUCLEOTIDE SEQUENCE</scope>
    <source>
        <strain evidence="3">DH6</strain>
    </source>
</reference>
<evidence type="ECO:0000313" key="3">
    <source>
        <dbReference type="EMBL" id="MBG9375798.1"/>
    </source>
</evidence>
<evidence type="ECO:0000259" key="2">
    <source>
        <dbReference type="Pfam" id="PF11127"/>
    </source>
</evidence>
<name>A0A931E2C5_9BACT</name>
<evidence type="ECO:0000313" key="4">
    <source>
        <dbReference type="Proteomes" id="UP000628448"/>
    </source>
</evidence>
<keyword evidence="1" id="KW-1133">Transmembrane helix</keyword>
<dbReference type="InterPro" id="IPR021309">
    <property type="entry name" value="YgaP-like_TM"/>
</dbReference>
<keyword evidence="4" id="KW-1185">Reference proteome</keyword>
<evidence type="ECO:0000256" key="1">
    <source>
        <dbReference type="SAM" id="Phobius"/>
    </source>
</evidence>
<comment type="caution">
    <text evidence="3">The sequence shown here is derived from an EMBL/GenBank/DDBJ whole genome shotgun (WGS) entry which is preliminary data.</text>
</comment>
<proteinExistence type="predicted"/>
<accession>A0A931E2C5</accession>
<dbReference type="Pfam" id="PF11127">
    <property type="entry name" value="YgaP-like_TM"/>
    <property type="match status" value="1"/>
</dbReference>
<protein>
    <submittedName>
        <fullName evidence="3">DUF2892 domain-containing protein</fullName>
    </submittedName>
</protein>
<dbReference type="AlphaFoldDB" id="A0A931E2C5"/>
<keyword evidence="1" id="KW-0472">Membrane</keyword>
<sequence>MKKNMGSADKMIRVLLAAVFAVLYFTGTVTGTLGIVMLVVGGVFLLTSFISFCPLYTILGINTCKVKQ</sequence>